<feature type="signal peptide" evidence="2">
    <location>
        <begin position="1"/>
        <end position="35"/>
    </location>
</feature>
<organism evidence="3 4">
    <name type="scientific">OM182 bacterium BACL3 MAG-120507-bin80</name>
    <dbReference type="NCBI Taxonomy" id="1655577"/>
    <lineage>
        <taxon>Bacteria</taxon>
        <taxon>Pseudomonadati</taxon>
        <taxon>Pseudomonadota</taxon>
        <taxon>Gammaproteobacteria</taxon>
        <taxon>OMG group</taxon>
        <taxon>OM182 clade</taxon>
    </lineage>
</organism>
<comment type="caution">
    <text evidence="3">The sequence shown here is derived from an EMBL/GenBank/DDBJ whole genome shotgun (WGS) entry which is preliminary data.</text>
</comment>
<evidence type="ECO:0000313" key="4">
    <source>
        <dbReference type="Proteomes" id="UP000051934"/>
    </source>
</evidence>
<dbReference type="Proteomes" id="UP000051934">
    <property type="component" value="Unassembled WGS sequence"/>
</dbReference>
<gene>
    <name evidence="3" type="ORF">ABR69_03170</name>
</gene>
<feature type="chain" id="PRO_5006423699" evidence="2">
    <location>
        <begin position="36"/>
        <end position="337"/>
    </location>
</feature>
<dbReference type="AlphaFoldDB" id="A0A0R2SH07"/>
<evidence type="ECO:0000256" key="1">
    <source>
        <dbReference type="SAM" id="Coils"/>
    </source>
</evidence>
<evidence type="ECO:0000313" key="3">
    <source>
        <dbReference type="EMBL" id="KRO72352.1"/>
    </source>
</evidence>
<keyword evidence="1" id="KW-0175">Coiled coil</keyword>
<keyword evidence="2" id="KW-0732">Signal</keyword>
<evidence type="ECO:0000256" key="2">
    <source>
        <dbReference type="SAM" id="SignalP"/>
    </source>
</evidence>
<proteinExistence type="predicted"/>
<feature type="coiled-coil region" evidence="1">
    <location>
        <begin position="183"/>
        <end position="210"/>
    </location>
</feature>
<reference evidence="3 4" key="1">
    <citation type="submission" date="2015-10" db="EMBL/GenBank/DDBJ databases">
        <title>Metagenome-Assembled Genomes uncover a global brackish microbiome.</title>
        <authorList>
            <person name="Hugerth L.W."/>
            <person name="Larsson J."/>
            <person name="Alneberg J."/>
            <person name="Lindh M.V."/>
            <person name="Legrand C."/>
            <person name="Pinhassi J."/>
            <person name="Andersson A.F."/>
        </authorList>
    </citation>
    <scope>NUCLEOTIDE SEQUENCE [LARGE SCALE GENOMIC DNA]</scope>
    <source>
        <strain evidence="3">BACL4 MAG-120507-bin80</strain>
    </source>
</reference>
<protein>
    <submittedName>
        <fullName evidence="3">Uncharacterized protein</fullName>
    </submittedName>
</protein>
<dbReference type="EMBL" id="LIBB01000076">
    <property type="protein sequence ID" value="KRO72352.1"/>
    <property type="molecule type" value="Genomic_DNA"/>
</dbReference>
<name>A0A0R2SH07_9GAMM</name>
<accession>A0A0R2SH07</accession>
<sequence>MARINAACKKLARLCCKSSAATSLALSLVVSSAIAQPTAEALERSRQELGVFSDLLSVGLGLDEPGGLFGMNVGSIQSRYLFGQGAYLEIRSPLANRRQRLSLAALSSTMRDLQSSQNPFSRFSAAPSSQALDAGTADSALVASLASRIQDVDYELIVSSALRQAAEAAEALRSLEGIDDATYADIRGELAELRRDLQAHLSEMNEAVARANSVPTGTPDAVAVPLSERIALLRQLAQQKAEELGEQLEQAQSDYEQRWFAEREAFERALYASACTASEQLVSFADSETLAIVLAGLGDEGARMRPDRMHMLSIAELRRCASGAIAPSDISAVVYSY</sequence>